<reference evidence="1 2" key="1">
    <citation type="submission" date="2017-09" db="EMBL/GenBank/DDBJ databases">
        <authorList>
            <person name="Perez-Cataluna A."/>
            <person name="Figueras M.J."/>
            <person name="Salas-Masso N."/>
        </authorList>
    </citation>
    <scope>NUCLEOTIDE SEQUENCE [LARGE SCALE GENOMIC DNA]</scope>
    <source>
        <strain evidence="1 2">F138-33</strain>
    </source>
</reference>
<accession>A0ABX4LTD7</accession>
<protein>
    <submittedName>
        <fullName evidence="1">Uncharacterized protein</fullName>
    </submittedName>
</protein>
<evidence type="ECO:0000313" key="2">
    <source>
        <dbReference type="Proteomes" id="UP000221384"/>
    </source>
</evidence>
<gene>
    <name evidence="1" type="ORF">CPG37_07035</name>
</gene>
<dbReference type="EMBL" id="NWVW01000007">
    <property type="protein sequence ID" value="PHO09764.1"/>
    <property type="molecule type" value="Genomic_DNA"/>
</dbReference>
<comment type="caution">
    <text evidence="1">The sequence shown here is derived from an EMBL/GenBank/DDBJ whole genome shotgun (WGS) entry which is preliminary data.</text>
</comment>
<organism evidence="1 2">
    <name type="scientific">Malaciobacter canalis</name>
    <dbReference type="NCBI Taxonomy" id="1912871"/>
    <lineage>
        <taxon>Bacteria</taxon>
        <taxon>Pseudomonadati</taxon>
        <taxon>Campylobacterota</taxon>
        <taxon>Epsilonproteobacteria</taxon>
        <taxon>Campylobacterales</taxon>
        <taxon>Arcobacteraceae</taxon>
        <taxon>Malaciobacter</taxon>
    </lineage>
</organism>
<proteinExistence type="predicted"/>
<keyword evidence="2" id="KW-1185">Reference proteome</keyword>
<dbReference type="RefSeq" id="WP_099334372.1">
    <property type="nucleotide sequence ID" value="NZ_CP042812.1"/>
</dbReference>
<dbReference type="Proteomes" id="UP000221384">
    <property type="component" value="Unassembled WGS sequence"/>
</dbReference>
<sequence>MNNFFTPNTGDEKLDEVYKKMQVHMVSFDKFPQFEKYFMDVAQTEDMKRLTKWILKVLFVQMKYNKHPFDELCELVNNENAAKLKDWLDKELKKARQQK</sequence>
<evidence type="ECO:0000313" key="1">
    <source>
        <dbReference type="EMBL" id="PHO09764.1"/>
    </source>
</evidence>
<name>A0ABX4LTD7_9BACT</name>